<keyword evidence="2" id="KW-1185">Reference proteome</keyword>
<reference evidence="1 2" key="1">
    <citation type="submission" date="2014-04" db="EMBL/GenBank/DDBJ databases">
        <title>Evolutionary Origins and Diversification of the Mycorrhizal Mutualists.</title>
        <authorList>
            <consortium name="DOE Joint Genome Institute"/>
            <consortium name="Mycorrhizal Genomics Consortium"/>
            <person name="Kohler A."/>
            <person name="Kuo A."/>
            <person name="Nagy L.G."/>
            <person name="Floudas D."/>
            <person name="Copeland A."/>
            <person name="Barry K.W."/>
            <person name="Cichocki N."/>
            <person name="Veneault-Fourrey C."/>
            <person name="LaButti K."/>
            <person name="Lindquist E.A."/>
            <person name="Lipzen A."/>
            <person name="Lundell T."/>
            <person name="Morin E."/>
            <person name="Murat C."/>
            <person name="Riley R."/>
            <person name="Ohm R."/>
            <person name="Sun H."/>
            <person name="Tunlid A."/>
            <person name="Henrissat B."/>
            <person name="Grigoriev I.V."/>
            <person name="Hibbett D.S."/>
            <person name="Martin F."/>
        </authorList>
    </citation>
    <scope>NUCLEOTIDE SEQUENCE [LARGE SCALE GENOMIC DNA]</scope>
    <source>
        <strain evidence="1 2">FD-317 M1</strain>
    </source>
</reference>
<evidence type="ECO:0000313" key="1">
    <source>
        <dbReference type="EMBL" id="KIK63707.1"/>
    </source>
</evidence>
<dbReference type="Gene3D" id="3.30.710.10">
    <property type="entry name" value="Potassium Channel Kv1.1, Chain A"/>
    <property type="match status" value="1"/>
</dbReference>
<evidence type="ECO:0008006" key="3">
    <source>
        <dbReference type="Google" id="ProtNLM"/>
    </source>
</evidence>
<dbReference type="HOGENOM" id="CLU_047592_2_2_1"/>
<evidence type="ECO:0000313" key="2">
    <source>
        <dbReference type="Proteomes" id="UP000053593"/>
    </source>
</evidence>
<gene>
    <name evidence="1" type="ORF">GYMLUDRAFT_259401</name>
</gene>
<accession>A0A0D0CVI2</accession>
<protein>
    <recommendedName>
        <fullName evidence="3">BTB domain-containing protein</fullName>
    </recommendedName>
</protein>
<sequence>MSNLPVFLGREPTVAEDLKYMEYDSFAEEGPRTIGTPDPERLQRDTSHYLPGKIFLVDNCLFQIPMHYLSSESEVFLGMTEIPLPADGSAEGMSDDHPIRLDGVSKQDFRQLLKVLCPRKAYGPAAVLSFGEWTSVLKLADLWCMDAVREHAISVMSKLTVDPVEKVVVARTYHVDQWLIPAFNEILQRANTLTEHDVDRLGLSTALRLVAIRERLVQDYRGIHTLTHARQAVNLDFTSAIISELPECKNVKTHFNSWGSLTYA</sequence>
<dbReference type="EMBL" id="KN834763">
    <property type="protein sequence ID" value="KIK63707.1"/>
    <property type="molecule type" value="Genomic_DNA"/>
</dbReference>
<dbReference type="InterPro" id="IPR011333">
    <property type="entry name" value="SKP1/BTB/POZ_sf"/>
</dbReference>
<name>A0A0D0CVI2_9AGAR</name>
<dbReference type="Proteomes" id="UP000053593">
    <property type="component" value="Unassembled WGS sequence"/>
</dbReference>
<dbReference type="OrthoDB" id="3223751at2759"/>
<dbReference type="SUPFAM" id="SSF54695">
    <property type="entry name" value="POZ domain"/>
    <property type="match status" value="1"/>
</dbReference>
<organism evidence="1 2">
    <name type="scientific">Collybiopsis luxurians FD-317 M1</name>
    <dbReference type="NCBI Taxonomy" id="944289"/>
    <lineage>
        <taxon>Eukaryota</taxon>
        <taxon>Fungi</taxon>
        <taxon>Dikarya</taxon>
        <taxon>Basidiomycota</taxon>
        <taxon>Agaricomycotina</taxon>
        <taxon>Agaricomycetes</taxon>
        <taxon>Agaricomycetidae</taxon>
        <taxon>Agaricales</taxon>
        <taxon>Marasmiineae</taxon>
        <taxon>Omphalotaceae</taxon>
        <taxon>Collybiopsis</taxon>
        <taxon>Collybiopsis luxurians</taxon>
    </lineage>
</organism>
<proteinExistence type="predicted"/>
<dbReference type="AlphaFoldDB" id="A0A0D0CVI2"/>